<name>A0A6P5SV35_PRUAV</name>
<dbReference type="PANTHER" id="PTHR31791">
    <property type="entry name" value="FRIGIDA-LIKE PROTEIN 3-RELATED"/>
    <property type="match status" value="1"/>
</dbReference>
<evidence type="ECO:0000256" key="6">
    <source>
        <dbReference type="SAM" id="MobiDB-lite"/>
    </source>
</evidence>
<gene>
    <name evidence="8" type="primary">LOC110759727</name>
</gene>
<proteinExistence type="inferred from homology"/>
<dbReference type="AlphaFoldDB" id="A0A6P5SV35"/>
<feature type="coiled-coil region" evidence="5">
    <location>
        <begin position="359"/>
        <end position="386"/>
    </location>
</feature>
<feature type="coiled-coil region" evidence="5">
    <location>
        <begin position="111"/>
        <end position="309"/>
    </location>
</feature>
<protein>
    <submittedName>
        <fullName evidence="8">FRIGIDA-like protein 5</fullName>
    </submittedName>
</protein>
<keyword evidence="2" id="KW-0217">Developmental protein</keyword>
<evidence type="ECO:0000313" key="8">
    <source>
        <dbReference type="RefSeq" id="XP_021817528.1"/>
    </source>
</evidence>
<evidence type="ECO:0000313" key="7">
    <source>
        <dbReference type="Proteomes" id="UP000515124"/>
    </source>
</evidence>
<feature type="compositionally biased region" description="Basic and acidic residues" evidence="6">
    <location>
        <begin position="1029"/>
        <end position="1038"/>
    </location>
</feature>
<organism evidence="7 8">
    <name type="scientific">Prunus avium</name>
    <name type="common">Cherry</name>
    <name type="synonym">Cerasus avium</name>
    <dbReference type="NCBI Taxonomy" id="42229"/>
    <lineage>
        <taxon>Eukaryota</taxon>
        <taxon>Viridiplantae</taxon>
        <taxon>Streptophyta</taxon>
        <taxon>Embryophyta</taxon>
        <taxon>Tracheophyta</taxon>
        <taxon>Spermatophyta</taxon>
        <taxon>Magnoliopsida</taxon>
        <taxon>eudicotyledons</taxon>
        <taxon>Gunneridae</taxon>
        <taxon>Pentapetalae</taxon>
        <taxon>rosids</taxon>
        <taxon>fabids</taxon>
        <taxon>Rosales</taxon>
        <taxon>Rosaceae</taxon>
        <taxon>Amygdaloideae</taxon>
        <taxon>Amygdaleae</taxon>
        <taxon>Prunus</taxon>
    </lineage>
</organism>
<evidence type="ECO:0000256" key="5">
    <source>
        <dbReference type="SAM" id="Coils"/>
    </source>
</evidence>
<dbReference type="GO" id="GO:0030154">
    <property type="term" value="P:cell differentiation"/>
    <property type="evidence" value="ECO:0007669"/>
    <property type="project" value="UniProtKB-KW"/>
</dbReference>
<feature type="compositionally biased region" description="Basic and acidic residues" evidence="6">
    <location>
        <begin position="944"/>
        <end position="958"/>
    </location>
</feature>
<keyword evidence="4" id="KW-0287">Flowering</keyword>
<keyword evidence="5" id="KW-0175">Coiled coil</keyword>
<feature type="coiled-coil region" evidence="5">
    <location>
        <begin position="43"/>
        <end position="80"/>
    </location>
</feature>
<dbReference type="PANTHER" id="PTHR31791:SF70">
    <property type="entry name" value="FRIGIDA-LIKE PROTEIN"/>
    <property type="match status" value="1"/>
</dbReference>
<dbReference type="Pfam" id="PF07899">
    <property type="entry name" value="Frigida"/>
    <property type="match status" value="2"/>
</dbReference>
<evidence type="ECO:0000256" key="3">
    <source>
        <dbReference type="ARBA" id="ARBA00022782"/>
    </source>
</evidence>
<evidence type="ECO:0000256" key="4">
    <source>
        <dbReference type="ARBA" id="ARBA00023089"/>
    </source>
</evidence>
<reference evidence="8" key="1">
    <citation type="submission" date="2025-08" db="UniProtKB">
        <authorList>
            <consortium name="RefSeq"/>
        </authorList>
    </citation>
    <scope>IDENTIFICATION</scope>
</reference>
<evidence type="ECO:0000256" key="2">
    <source>
        <dbReference type="ARBA" id="ARBA00022473"/>
    </source>
</evidence>
<dbReference type="Proteomes" id="UP000515124">
    <property type="component" value="Unplaced"/>
</dbReference>
<feature type="compositionally biased region" description="Basic and acidic residues" evidence="6">
    <location>
        <begin position="923"/>
        <end position="935"/>
    </location>
</feature>
<sequence length="1133" mass="129835">MEKIASDLKMSETKQSCLGQAYEALHAQASSILHFGVQWKELEDHFESTRNSLQTRLRELENREKKIDDREKRLGALELNFDSEMASKTEKLRGVEKSIEEVESGKHHFNLQSLKLLIEEHNEELDVKEKRFSELQRLVGEKERECDLIDKRVKERAKKLNWVMKCVEERSKEVESKKEEVEVVQGVLNKYREDIESQERQLNWMMGMIEERKKVYNLREEQINAAQISIEECDDKMKLKKEELGLVQRSLEECSNTLESKQNIIREMELKMRDFYLLKKSMEEWPSELEVKERELEGWFEKLELKEKQFEPKLEELHLMDKRVNECLTEVQLQAKHLDSLQKSIQEREKNLDSLSYGLKLKERQLEQQAKELELKQKEVDSIRKSTETNTKKERLKKKTNILDSQAKIEQLEHTPANNATVPLSKSIQSRIYRNGRDLQLFLNEHLKRHDLLGTEISAILQASSDPAKLVLDAMQGFYPSNSVVENWECDFDLSVIRRSCILLLQELKRVSPQINPQVRGEAKKLAGDWKDKMIVVVENWLEVLGFLLLLTTYDLTSTYDENELQSLLVVVSQHSLATEFIQAFGVSDKANESSIISSPVKIGEPISSLAKNGATCSSLNLQPGAATDARNLQGFLNDHLNGNHSIQKEMSAALQTSSDPAKLVLDEIQTSFAQYWRKGDVGFDETFMFSNIALLEELMRVSRHVGPHLKEDAIKLAEQWKAKMRADTQNSLESLGFLQFVATYGLLPTLNGDEIKKLLGMIYQHKQALELCLTLGFADKIPDFIQNLIEKKQLFEAFRFICTFKVNDKSSSVPLLKEYVEGARKSYRTTWSKKKSLDEKNEVVDHQIADLRAVIQCIKDYRLESEYPSKDIEIQIVQLEKIKENWRKMAKSLGSKAEQEEKSLGSKDEQGERSLAATQVEQEDKALASKEKKPSTSTSVSKVEQEDKSLASQEKKPSTSNSVSKVEQEDKSLASQEKKCSSIISASKDVQEEKKKKKRRTRTSASKADEEKKKEKKLSPGTSASKAEQGEKKEKKCSTSTSASKAEQEEKKEKKCSASTSASKVEQEEKKEKKRSTSTCGSSSKFGQRQHSKYKRPRTSATPYAFPTFPRGYLQPSSSLLPNGNYGHHGHF</sequence>
<dbReference type="GeneID" id="110759727"/>
<feature type="compositionally biased region" description="Basic and acidic residues" evidence="6">
    <location>
        <begin position="967"/>
        <end position="981"/>
    </location>
</feature>
<feature type="compositionally biased region" description="Polar residues" evidence="6">
    <location>
        <begin position="1078"/>
        <end position="1088"/>
    </location>
</feature>
<dbReference type="KEGG" id="pavi:110759727"/>
<keyword evidence="7" id="KW-1185">Reference proteome</keyword>
<dbReference type="GO" id="GO:0009908">
    <property type="term" value="P:flower development"/>
    <property type="evidence" value="ECO:0007669"/>
    <property type="project" value="UniProtKB-KW"/>
</dbReference>
<keyword evidence="3" id="KW-0221">Differentiation</keyword>
<feature type="compositionally biased region" description="Basic and acidic residues" evidence="6">
    <location>
        <begin position="1047"/>
        <end position="1057"/>
    </location>
</feature>
<accession>A0A6P5SV35</accession>
<dbReference type="SUPFAM" id="SSF57997">
    <property type="entry name" value="Tropomyosin"/>
    <property type="match status" value="1"/>
</dbReference>
<evidence type="ECO:0000256" key="1">
    <source>
        <dbReference type="ARBA" id="ARBA00008956"/>
    </source>
</evidence>
<comment type="similarity">
    <text evidence="1">Belongs to the Frigida family.</text>
</comment>
<feature type="compositionally biased region" description="Basic and acidic residues" evidence="6">
    <location>
        <begin position="898"/>
        <end position="913"/>
    </location>
</feature>
<feature type="region of interest" description="Disordered" evidence="6">
    <location>
        <begin position="894"/>
        <end position="1133"/>
    </location>
</feature>
<feature type="compositionally biased region" description="Basic residues" evidence="6">
    <location>
        <begin position="1089"/>
        <end position="1099"/>
    </location>
</feature>
<dbReference type="InterPro" id="IPR012474">
    <property type="entry name" value="Frigida"/>
</dbReference>
<dbReference type="RefSeq" id="XP_021817528.1">
    <property type="nucleotide sequence ID" value="XM_021961836.1"/>
</dbReference>